<evidence type="ECO:0000256" key="2">
    <source>
        <dbReference type="ARBA" id="ARBA00022670"/>
    </source>
</evidence>
<accession>A0A820CQU8</accession>
<dbReference type="Gene3D" id="2.60.120.380">
    <property type="match status" value="1"/>
</dbReference>
<evidence type="ECO:0000256" key="1">
    <source>
        <dbReference type="ARBA" id="ARBA00007623"/>
    </source>
</evidence>
<dbReference type="Proteomes" id="UP000663881">
    <property type="component" value="Unassembled WGS sequence"/>
</dbReference>
<dbReference type="GO" id="GO:0005737">
    <property type="term" value="C:cytoplasm"/>
    <property type="evidence" value="ECO:0007669"/>
    <property type="project" value="TreeGrafter"/>
</dbReference>
<dbReference type="InterPro" id="IPR001300">
    <property type="entry name" value="Peptidase_C2_calpain_cat"/>
</dbReference>
<dbReference type="InterPro" id="IPR022684">
    <property type="entry name" value="Calpain_cysteine_protease"/>
</dbReference>
<organism evidence="8 9">
    <name type="scientific">Adineta steineri</name>
    <dbReference type="NCBI Taxonomy" id="433720"/>
    <lineage>
        <taxon>Eukaryota</taxon>
        <taxon>Metazoa</taxon>
        <taxon>Spiralia</taxon>
        <taxon>Gnathifera</taxon>
        <taxon>Rotifera</taxon>
        <taxon>Eurotatoria</taxon>
        <taxon>Bdelloidea</taxon>
        <taxon>Adinetida</taxon>
        <taxon>Adinetidae</taxon>
        <taxon>Adineta</taxon>
    </lineage>
</organism>
<keyword evidence="2" id="KW-0645">Protease</keyword>
<dbReference type="Gene3D" id="3.90.70.10">
    <property type="entry name" value="Cysteine proteinases"/>
    <property type="match status" value="1"/>
</dbReference>
<evidence type="ECO:0000313" key="8">
    <source>
        <dbReference type="EMBL" id="CAF4218813.1"/>
    </source>
</evidence>
<keyword evidence="4" id="KW-0788">Thiol protease</keyword>
<evidence type="ECO:0000256" key="5">
    <source>
        <dbReference type="PIRSR" id="PIRSR622684-1"/>
    </source>
</evidence>
<evidence type="ECO:0000313" key="9">
    <source>
        <dbReference type="Proteomes" id="UP000663881"/>
    </source>
</evidence>
<dbReference type="PANTHER" id="PTHR10183">
    <property type="entry name" value="CALPAIN"/>
    <property type="match status" value="1"/>
</dbReference>
<evidence type="ECO:0000259" key="7">
    <source>
        <dbReference type="PROSITE" id="PS50203"/>
    </source>
</evidence>
<comment type="caution">
    <text evidence="8">The sequence shown here is derived from an EMBL/GenBank/DDBJ whole genome shotgun (WGS) entry which is preliminary data.</text>
</comment>
<dbReference type="Pfam" id="PF01067">
    <property type="entry name" value="Calpain_III"/>
    <property type="match status" value="1"/>
</dbReference>
<dbReference type="AlphaFoldDB" id="A0A820CQU8"/>
<comment type="caution">
    <text evidence="6">Lacks conserved residue(s) required for the propagation of feature annotation.</text>
</comment>
<dbReference type="Pfam" id="PF00648">
    <property type="entry name" value="Peptidase_C2"/>
    <property type="match status" value="1"/>
</dbReference>
<feature type="active site" evidence="5">
    <location>
        <position position="155"/>
    </location>
</feature>
<dbReference type="PROSITE" id="PS50203">
    <property type="entry name" value="CALPAIN_CAT"/>
    <property type="match status" value="1"/>
</dbReference>
<evidence type="ECO:0000256" key="3">
    <source>
        <dbReference type="ARBA" id="ARBA00022801"/>
    </source>
</evidence>
<sequence>LCPPLSCRFWQYGRWIEIVVDDYLPTEDDRLILCRNNEEENEFWIALLEKAYAKLYDSYESLKGGIITEALVDMTGGIGELFYMKDIMNKDLFWQTINTALNHGAMIGCGTPQDKTERESKSSDGLIGNHAYAVTDATDVKRKDGEVVKLVRCRNPWGTKHEWNGDWSDKDEINWSTIDPVRREELNQNKPNGEFWISYFDWLSHFKDVEICHLLPDSFEKQSTNQSKNYIPWDQAQHRGIWTAWQPTLRRDNFEIEDFLKDPQYLIYVAKTDSDRDDRLCTVICTCLQKYTRQKRQERGGQRAGNYFRLQLFRIKDPVDDARKTQDHKFYLSDLERQGDE</sequence>
<dbReference type="PANTHER" id="PTHR10183:SF379">
    <property type="entry name" value="CALPAIN-5"/>
    <property type="match status" value="1"/>
</dbReference>
<name>A0A820CQU8_9BILA</name>
<dbReference type="FunFam" id="3.90.70.10:FF:000001">
    <property type="entry name" value="Calpain-1 catalytic subunit"/>
    <property type="match status" value="1"/>
</dbReference>
<feature type="non-terminal residue" evidence="8">
    <location>
        <position position="341"/>
    </location>
</feature>
<dbReference type="SUPFAM" id="SSF54001">
    <property type="entry name" value="Cysteine proteinases"/>
    <property type="match status" value="1"/>
</dbReference>
<evidence type="ECO:0000256" key="6">
    <source>
        <dbReference type="PROSITE-ProRule" id="PRU00239"/>
    </source>
</evidence>
<evidence type="ECO:0000256" key="4">
    <source>
        <dbReference type="ARBA" id="ARBA00022807"/>
    </source>
</evidence>
<dbReference type="InterPro" id="IPR038765">
    <property type="entry name" value="Papain-like_cys_pep_sf"/>
</dbReference>
<protein>
    <recommendedName>
        <fullName evidence="7">Calpain catalytic domain-containing protein</fullName>
    </recommendedName>
</protein>
<reference evidence="8" key="1">
    <citation type="submission" date="2021-02" db="EMBL/GenBank/DDBJ databases">
        <authorList>
            <person name="Nowell W R."/>
        </authorList>
    </citation>
    <scope>NUCLEOTIDE SEQUENCE</scope>
</reference>
<gene>
    <name evidence="8" type="ORF">OKA104_LOCUS41929</name>
</gene>
<feature type="domain" description="Calpain catalytic" evidence="7">
    <location>
        <begin position="8"/>
        <end position="215"/>
    </location>
</feature>
<keyword evidence="3" id="KW-0378">Hydrolase</keyword>
<comment type="similarity">
    <text evidence="1">Belongs to the peptidase C2 family.</text>
</comment>
<feature type="active site" evidence="5">
    <location>
        <position position="130"/>
    </location>
</feature>
<proteinExistence type="inferred from homology"/>
<dbReference type="InterPro" id="IPR022682">
    <property type="entry name" value="Calpain_domain_III"/>
</dbReference>
<dbReference type="SMART" id="SM00230">
    <property type="entry name" value="CysPc"/>
    <property type="match status" value="1"/>
</dbReference>
<dbReference type="GO" id="GO:0006508">
    <property type="term" value="P:proteolysis"/>
    <property type="evidence" value="ECO:0007669"/>
    <property type="project" value="UniProtKB-KW"/>
</dbReference>
<dbReference type="GO" id="GO:0004198">
    <property type="term" value="F:calcium-dependent cysteine-type endopeptidase activity"/>
    <property type="evidence" value="ECO:0007669"/>
    <property type="project" value="InterPro"/>
</dbReference>
<feature type="non-terminal residue" evidence="8">
    <location>
        <position position="1"/>
    </location>
</feature>
<dbReference type="EMBL" id="CAJOAY010010255">
    <property type="protein sequence ID" value="CAF4218813.1"/>
    <property type="molecule type" value="Genomic_DNA"/>
</dbReference>
<dbReference type="CDD" id="cd00044">
    <property type="entry name" value="CysPc"/>
    <property type="match status" value="1"/>
</dbReference>
<dbReference type="PRINTS" id="PR00704">
    <property type="entry name" value="CALPAIN"/>
</dbReference>